<keyword evidence="7" id="KW-0408">Iron</keyword>
<evidence type="ECO:0000259" key="11">
    <source>
        <dbReference type="Pfam" id="PF00487"/>
    </source>
</evidence>
<keyword evidence="3 10" id="KW-0812">Transmembrane</keyword>
<dbReference type="PANTHER" id="PTHR11351">
    <property type="entry name" value="ACYL-COA DESATURASE"/>
    <property type="match status" value="1"/>
</dbReference>
<keyword evidence="8" id="KW-0443">Lipid metabolism</keyword>
<dbReference type="RefSeq" id="WP_142103988.1">
    <property type="nucleotide sequence ID" value="NZ_VFPH01000002.1"/>
</dbReference>
<dbReference type="InterPro" id="IPR015876">
    <property type="entry name" value="Acyl-CoA_DS"/>
</dbReference>
<dbReference type="AlphaFoldDB" id="A0A543FTI7"/>
<dbReference type="GO" id="GO:0016717">
    <property type="term" value="F:oxidoreductase activity, acting on paired donors, with oxidation of a pair of donors resulting in the reduction of molecular oxygen to two molecules of water"/>
    <property type="evidence" value="ECO:0007669"/>
    <property type="project" value="InterPro"/>
</dbReference>
<dbReference type="GO" id="GO:0016020">
    <property type="term" value="C:membrane"/>
    <property type="evidence" value="ECO:0007669"/>
    <property type="project" value="UniProtKB-SubCell"/>
</dbReference>
<keyword evidence="6" id="KW-0560">Oxidoreductase</keyword>
<reference evidence="12 13" key="1">
    <citation type="submission" date="2019-06" db="EMBL/GenBank/DDBJ databases">
        <title>Sequencing the genomes of 1000 actinobacteria strains.</title>
        <authorList>
            <person name="Klenk H.-P."/>
        </authorList>
    </citation>
    <scope>NUCLEOTIDE SEQUENCE [LARGE SCALE GENOMIC DNA]</scope>
    <source>
        <strain evidence="12 13">DSM 45511</strain>
    </source>
</reference>
<evidence type="ECO:0000256" key="1">
    <source>
        <dbReference type="ARBA" id="ARBA00004141"/>
    </source>
</evidence>
<dbReference type="PRINTS" id="PR00075">
    <property type="entry name" value="FACDDSATRASE"/>
</dbReference>
<evidence type="ECO:0000256" key="7">
    <source>
        <dbReference type="ARBA" id="ARBA00023004"/>
    </source>
</evidence>
<feature type="domain" description="Fatty acid desaturase" evidence="11">
    <location>
        <begin position="65"/>
        <end position="284"/>
    </location>
</feature>
<dbReference type="OrthoDB" id="19906at2"/>
<evidence type="ECO:0000313" key="12">
    <source>
        <dbReference type="EMBL" id="TQM37113.1"/>
    </source>
</evidence>
<dbReference type="EMBL" id="VFPH01000002">
    <property type="protein sequence ID" value="TQM37113.1"/>
    <property type="molecule type" value="Genomic_DNA"/>
</dbReference>
<comment type="similarity">
    <text evidence="2">Belongs to the fatty acid desaturase type 2 family.</text>
</comment>
<evidence type="ECO:0000256" key="4">
    <source>
        <dbReference type="ARBA" id="ARBA00022832"/>
    </source>
</evidence>
<proteinExistence type="inferred from homology"/>
<evidence type="ECO:0000256" key="10">
    <source>
        <dbReference type="SAM" id="Phobius"/>
    </source>
</evidence>
<evidence type="ECO:0000256" key="3">
    <source>
        <dbReference type="ARBA" id="ARBA00022692"/>
    </source>
</evidence>
<sequence length="334" mass="36466">MTTSTHGTTAPGATRPALDRRAGVAKPVLDGRRPPGESALVYFFTLVPMLALVAAVPMAWGWGLSWLDVGLAVGFYLLSGLGVTVGFHRYFTHRAFKANRGLRNGLAIAGSTALQGDVITWVADHRRHHAFSDKEGDPHSPWLFGTTPGALAKGFFHAHLGWLFGRNRTNAARFTPDLLADRDITRIGRLFPLWTVLSLLTPALLGGLISMSVWGAVTAFFWAGLVRVAVLHHVTWSINSICHMIGERPFAGQGKATNVWPLAILSMGESWHNLHHADPTCARHGVQPGQVDMSARIIWLFEKLGWAHTVRWPTPSRLAKLGAHAARPSTTTIR</sequence>
<feature type="transmembrane region" description="Helical" evidence="10">
    <location>
        <begin position="39"/>
        <end position="63"/>
    </location>
</feature>
<feature type="transmembrane region" description="Helical" evidence="10">
    <location>
        <begin position="191"/>
        <end position="213"/>
    </location>
</feature>
<organism evidence="12 13">
    <name type="scientific">Pseudonocardia cypriaca</name>
    <dbReference type="NCBI Taxonomy" id="882449"/>
    <lineage>
        <taxon>Bacteria</taxon>
        <taxon>Bacillati</taxon>
        <taxon>Actinomycetota</taxon>
        <taxon>Actinomycetes</taxon>
        <taxon>Pseudonocardiales</taxon>
        <taxon>Pseudonocardiaceae</taxon>
        <taxon>Pseudonocardia</taxon>
    </lineage>
</organism>
<name>A0A543FTI7_9PSEU</name>
<evidence type="ECO:0000256" key="8">
    <source>
        <dbReference type="ARBA" id="ARBA00023098"/>
    </source>
</evidence>
<comment type="subcellular location">
    <subcellularLocation>
        <location evidence="1">Membrane</location>
        <topology evidence="1">Multi-pass membrane protein</topology>
    </subcellularLocation>
</comment>
<dbReference type="Pfam" id="PF00487">
    <property type="entry name" value="FA_desaturase"/>
    <property type="match status" value="1"/>
</dbReference>
<evidence type="ECO:0000256" key="2">
    <source>
        <dbReference type="ARBA" id="ARBA00008749"/>
    </source>
</evidence>
<keyword evidence="5 10" id="KW-1133">Transmembrane helix</keyword>
<dbReference type="PANTHER" id="PTHR11351:SF3">
    <property type="entry name" value="BLL4393 PROTEIN"/>
    <property type="match status" value="1"/>
</dbReference>
<evidence type="ECO:0000256" key="5">
    <source>
        <dbReference type="ARBA" id="ARBA00022989"/>
    </source>
</evidence>
<keyword evidence="13" id="KW-1185">Reference proteome</keyword>
<gene>
    <name evidence="12" type="ORF">FB388_4314</name>
</gene>
<dbReference type="Proteomes" id="UP000319818">
    <property type="component" value="Unassembled WGS sequence"/>
</dbReference>
<evidence type="ECO:0000256" key="6">
    <source>
        <dbReference type="ARBA" id="ARBA00023002"/>
    </source>
</evidence>
<feature type="transmembrane region" description="Helical" evidence="10">
    <location>
        <begin position="69"/>
        <end position="91"/>
    </location>
</feature>
<feature type="transmembrane region" description="Helical" evidence="10">
    <location>
        <begin position="219"/>
        <end position="238"/>
    </location>
</feature>
<dbReference type="GO" id="GO:0006631">
    <property type="term" value="P:fatty acid metabolic process"/>
    <property type="evidence" value="ECO:0007669"/>
    <property type="project" value="UniProtKB-KW"/>
</dbReference>
<keyword evidence="4" id="KW-0276">Fatty acid metabolism</keyword>
<dbReference type="CDD" id="cd03505">
    <property type="entry name" value="Delta9-FADS-like"/>
    <property type="match status" value="1"/>
</dbReference>
<comment type="caution">
    <text evidence="12">The sequence shown here is derived from an EMBL/GenBank/DDBJ whole genome shotgun (WGS) entry which is preliminary data.</text>
</comment>
<evidence type="ECO:0000313" key="13">
    <source>
        <dbReference type="Proteomes" id="UP000319818"/>
    </source>
</evidence>
<keyword evidence="9 10" id="KW-0472">Membrane</keyword>
<evidence type="ECO:0000256" key="9">
    <source>
        <dbReference type="ARBA" id="ARBA00023136"/>
    </source>
</evidence>
<dbReference type="InterPro" id="IPR005804">
    <property type="entry name" value="FA_desaturase_dom"/>
</dbReference>
<accession>A0A543FTI7</accession>
<protein>
    <submittedName>
        <fullName evidence="12">Stearoyl-CoA desaturase (Delta-9 desaturase)</fullName>
    </submittedName>
</protein>